<accession>A0AAV5GCG7</accession>
<sequence length="189" mass="20310">MASTSGLKGKEKEASGDNLRKRALAAVGRVALVYKELGRCQATARDLLLAYAAELRTEGADDAIADLEEMFGLVNGQPSLTEQSPVEPKDKEDKVPKRRALSGFTMFLASLREKNEGGGQAKWASMDADAKKEWNDKAATAKASAAQAADNRTGGGRRCKKVGEGREGREAVTGEDDEMNLEEEFLASE</sequence>
<comment type="caution">
    <text evidence="2">The sequence shown here is derived from an EMBL/GenBank/DDBJ whole genome shotgun (WGS) entry which is preliminary data.</text>
</comment>
<reference evidence="2 3" key="1">
    <citation type="submission" date="2021-12" db="EMBL/GenBank/DDBJ databases">
        <title>High titer production of polyol ester of fatty acids by Rhodotorula paludigena BS15 towards product separation-free biomass refinery.</title>
        <authorList>
            <person name="Mano J."/>
            <person name="Ono H."/>
            <person name="Tanaka T."/>
            <person name="Naito K."/>
            <person name="Sushida H."/>
            <person name="Ike M."/>
            <person name="Tokuyasu K."/>
            <person name="Kitaoka M."/>
        </authorList>
    </citation>
    <scope>NUCLEOTIDE SEQUENCE [LARGE SCALE GENOMIC DNA]</scope>
    <source>
        <strain evidence="2 3">BS15</strain>
    </source>
</reference>
<feature type="region of interest" description="Disordered" evidence="1">
    <location>
        <begin position="137"/>
        <end position="189"/>
    </location>
</feature>
<protein>
    <recommendedName>
        <fullName evidence="4">HMG box domain-containing protein</fullName>
    </recommendedName>
</protein>
<evidence type="ECO:0000313" key="2">
    <source>
        <dbReference type="EMBL" id="GJN87326.1"/>
    </source>
</evidence>
<feature type="compositionally biased region" description="Basic and acidic residues" evidence="1">
    <location>
        <begin position="161"/>
        <end position="172"/>
    </location>
</feature>
<dbReference type="AlphaFoldDB" id="A0AAV5GCG7"/>
<evidence type="ECO:0000256" key="1">
    <source>
        <dbReference type="SAM" id="MobiDB-lite"/>
    </source>
</evidence>
<evidence type="ECO:0000313" key="3">
    <source>
        <dbReference type="Proteomes" id="UP001342314"/>
    </source>
</evidence>
<feature type="compositionally biased region" description="Low complexity" evidence="1">
    <location>
        <begin position="138"/>
        <end position="149"/>
    </location>
</feature>
<dbReference type="Proteomes" id="UP001342314">
    <property type="component" value="Unassembled WGS sequence"/>
</dbReference>
<organism evidence="2 3">
    <name type="scientific">Rhodotorula paludigena</name>
    <dbReference type="NCBI Taxonomy" id="86838"/>
    <lineage>
        <taxon>Eukaryota</taxon>
        <taxon>Fungi</taxon>
        <taxon>Dikarya</taxon>
        <taxon>Basidiomycota</taxon>
        <taxon>Pucciniomycotina</taxon>
        <taxon>Microbotryomycetes</taxon>
        <taxon>Sporidiobolales</taxon>
        <taxon>Sporidiobolaceae</taxon>
        <taxon>Rhodotorula</taxon>
    </lineage>
</organism>
<dbReference type="InterPro" id="IPR036910">
    <property type="entry name" value="HMG_box_dom_sf"/>
</dbReference>
<keyword evidence="3" id="KW-1185">Reference proteome</keyword>
<dbReference type="EMBL" id="BQKY01000001">
    <property type="protein sequence ID" value="GJN87326.1"/>
    <property type="molecule type" value="Genomic_DNA"/>
</dbReference>
<feature type="compositionally biased region" description="Acidic residues" evidence="1">
    <location>
        <begin position="173"/>
        <end position="189"/>
    </location>
</feature>
<feature type="region of interest" description="Disordered" evidence="1">
    <location>
        <begin position="76"/>
        <end position="97"/>
    </location>
</feature>
<name>A0AAV5GCG7_9BASI</name>
<gene>
    <name evidence="2" type="ORF">Rhopal_000275-T1</name>
</gene>
<proteinExistence type="predicted"/>
<evidence type="ECO:0008006" key="4">
    <source>
        <dbReference type="Google" id="ProtNLM"/>
    </source>
</evidence>
<dbReference type="SUPFAM" id="SSF47095">
    <property type="entry name" value="HMG-box"/>
    <property type="match status" value="1"/>
</dbReference>